<name>A0A072NVI4_9EURO</name>
<dbReference type="InterPro" id="IPR013595">
    <property type="entry name" value="Pept_S33_TAP-like_C"/>
</dbReference>
<feature type="domain" description="AB hydrolase-1" evidence="5">
    <location>
        <begin position="87"/>
        <end position="250"/>
    </location>
</feature>
<evidence type="ECO:0000259" key="6">
    <source>
        <dbReference type="Pfam" id="PF08386"/>
    </source>
</evidence>
<keyword evidence="4" id="KW-0732">Signal</keyword>
<evidence type="ECO:0000256" key="3">
    <source>
        <dbReference type="SAM" id="MobiDB-lite"/>
    </source>
</evidence>
<evidence type="ECO:0000256" key="2">
    <source>
        <dbReference type="ARBA" id="ARBA00022801"/>
    </source>
</evidence>
<keyword evidence="8" id="KW-1185">Reference proteome</keyword>
<dbReference type="Pfam" id="PF08386">
    <property type="entry name" value="Abhydrolase_4"/>
    <property type="match status" value="1"/>
</dbReference>
<dbReference type="InterPro" id="IPR051601">
    <property type="entry name" value="Serine_prot/Carboxylest_S33"/>
</dbReference>
<dbReference type="InterPro" id="IPR029058">
    <property type="entry name" value="AB_hydrolase_fold"/>
</dbReference>
<dbReference type="GO" id="GO:0016787">
    <property type="term" value="F:hydrolase activity"/>
    <property type="evidence" value="ECO:0007669"/>
    <property type="project" value="UniProtKB-KW"/>
</dbReference>
<dbReference type="EMBL" id="AMGV01000031">
    <property type="protein sequence ID" value="KEF51053.1"/>
    <property type="molecule type" value="Genomic_DNA"/>
</dbReference>
<feature type="region of interest" description="Disordered" evidence="3">
    <location>
        <begin position="517"/>
        <end position="541"/>
    </location>
</feature>
<dbReference type="RefSeq" id="XP_013253643.1">
    <property type="nucleotide sequence ID" value="XM_013398189.1"/>
</dbReference>
<dbReference type="SUPFAM" id="SSF53474">
    <property type="entry name" value="alpha/beta-Hydrolases"/>
    <property type="match status" value="1"/>
</dbReference>
<comment type="caution">
    <text evidence="7">The sequence shown here is derived from an EMBL/GenBank/DDBJ whole genome shotgun (WGS) entry which is preliminary data.</text>
</comment>
<dbReference type="PANTHER" id="PTHR43248:SF25">
    <property type="entry name" value="AB HYDROLASE-1 DOMAIN-CONTAINING PROTEIN-RELATED"/>
    <property type="match status" value="1"/>
</dbReference>
<comment type="similarity">
    <text evidence="1">Belongs to the peptidase S33 family.</text>
</comment>
<proteinExistence type="inferred from homology"/>
<dbReference type="OrthoDB" id="425534at2759"/>
<reference evidence="7 8" key="1">
    <citation type="submission" date="2013-03" db="EMBL/GenBank/DDBJ databases">
        <title>The Genome Sequence of Exophiala aquamarina CBS 119918.</title>
        <authorList>
            <consortium name="The Broad Institute Genomics Platform"/>
            <person name="Cuomo C."/>
            <person name="de Hoog S."/>
            <person name="Gorbushina A."/>
            <person name="Walker B."/>
            <person name="Young S.K."/>
            <person name="Zeng Q."/>
            <person name="Gargeya S."/>
            <person name="Fitzgerald M."/>
            <person name="Haas B."/>
            <person name="Abouelleil A."/>
            <person name="Allen A.W."/>
            <person name="Alvarado L."/>
            <person name="Arachchi H.M."/>
            <person name="Berlin A.M."/>
            <person name="Chapman S.B."/>
            <person name="Gainer-Dewar J."/>
            <person name="Goldberg J."/>
            <person name="Griggs A."/>
            <person name="Gujja S."/>
            <person name="Hansen M."/>
            <person name="Howarth C."/>
            <person name="Imamovic A."/>
            <person name="Ireland A."/>
            <person name="Larimer J."/>
            <person name="McCowan C."/>
            <person name="Murphy C."/>
            <person name="Pearson M."/>
            <person name="Poon T.W."/>
            <person name="Priest M."/>
            <person name="Roberts A."/>
            <person name="Saif S."/>
            <person name="Shea T."/>
            <person name="Sisk P."/>
            <person name="Sykes S."/>
            <person name="Wortman J."/>
            <person name="Nusbaum C."/>
            <person name="Birren B."/>
        </authorList>
    </citation>
    <scope>NUCLEOTIDE SEQUENCE [LARGE SCALE GENOMIC DNA]</scope>
    <source>
        <strain evidence="7 8">CBS 119918</strain>
    </source>
</reference>
<sequence>MPLTLAVSTLALCATTWTAAQAAAQRINFEPCPGLNANISALTGIPGTPFDCAQLLVPLDYTNSQSPSLNLSLFRVNATEEPVLGSVLINFGGPGGTGAENLPVVAEEARKNIGAQWDLVSWDPRGTGYTIPFNCSIATMVATDPTAQKRDLGTLAGINLTEVFLTSGWDTAGQTADFCFEQVGHETGTLIGTAFVARDMMEIVDALGEDGLLRFYGWSYGTALGSYAAAMFPERIERMVLDANLNPHDYQSGTYRDLTTDTDEAFAGFLEACFNVTDDCALYSLVQPNTTQDLLDVLNSVLKPLAQNATLSAEAFQTYFALKSIFIEPLYYPTTWPSFAQTLVNLLTETPNPSESDPSPPVYGEAELALLGIRASDATFHANSSDEYLPIVEYTSQVSPSFSDLFNSLWPSARWRMPAKERYWGDFQATTKTPILFINGMFDPATPIVGAYNASAGFEGSVVLPHSGYGHGIFVSPSECVAEHIRAYFQNGSLPSGNVSCAPDMTPVELWRSIVQESTGNSTSESNGNSTTNGNGAAEDVEGGASAWKSSLTLAITAGVLAVAVANVL</sequence>
<dbReference type="PANTHER" id="PTHR43248">
    <property type="entry name" value="2-SUCCINYL-6-HYDROXY-2,4-CYCLOHEXADIENE-1-CARBOXYLATE SYNTHASE"/>
    <property type="match status" value="1"/>
</dbReference>
<protein>
    <submittedName>
        <fullName evidence="7">Uncharacterized protein</fullName>
    </submittedName>
</protein>
<dbReference type="Proteomes" id="UP000027920">
    <property type="component" value="Unassembled WGS sequence"/>
</dbReference>
<evidence type="ECO:0000313" key="8">
    <source>
        <dbReference type="Proteomes" id="UP000027920"/>
    </source>
</evidence>
<dbReference type="AlphaFoldDB" id="A0A072NVI4"/>
<gene>
    <name evidence="7" type="ORF">A1O9_12903</name>
</gene>
<dbReference type="VEuPathDB" id="FungiDB:A1O9_12903"/>
<evidence type="ECO:0000259" key="5">
    <source>
        <dbReference type="Pfam" id="PF00561"/>
    </source>
</evidence>
<accession>A0A072NVI4</accession>
<dbReference type="InterPro" id="IPR000073">
    <property type="entry name" value="AB_hydrolase_1"/>
</dbReference>
<evidence type="ECO:0000313" key="7">
    <source>
        <dbReference type="EMBL" id="KEF51053.1"/>
    </source>
</evidence>
<dbReference type="Pfam" id="PF00561">
    <property type="entry name" value="Abhydrolase_1"/>
    <property type="match status" value="1"/>
</dbReference>
<dbReference type="GeneID" id="25287797"/>
<dbReference type="HOGENOM" id="CLU_013364_5_0_1"/>
<evidence type="ECO:0000256" key="4">
    <source>
        <dbReference type="SAM" id="SignalP"/>
    </source>
</evidence>
<dbReference type="Gene3D" id="3.40.50.1820">
    <property type="entry name" value="alpha/beta hydrolase"/>
    <property type="match status" value="1"/>
</dbReference>
<feature type="signal peptide" evidence="4">
    <location>
        <begin position="1"/>
        <end position="24"/>
    </location>
</feature>
<feature type="domain" description="Peptidase S33 tripeptidyl aminopeptidase-like C-terminal" evidence="6">
    <location>
        <begin position="413"/>
        <end position="501"/>
    </location>
</feature>
<feature type="compositionally biased region" description="Low complexity" evidence="3">
    <location>
        <begin position="517"/>
        <end position="536"/>
    </location>
</feature>
<organism evidence="7 8">
    <name type="scientific">Exophiala aquamarina CBS 119918</name>
    <dbReference type="NCBI Taxonomy" id="1182545"/>
    <lineage>
        <taxon>Eukaryota</taxon>
        <taxon>Fungi</taxon>
        <taxon>Dikarya</taxon>
        <taxon>Ascomycota</taxon>
        <taxon>Pezizomycotina</taxon>
        <taxon>Eurotiomycetes</taxon>
        <taxon>Chaetothyriomycetidae</taxon>
        <taxon>Chaetothyriales</taxon>
        <taxon>Herpotrichiellaceae</taxon>
        <taxon>Exophiala</taxon>
    </lineage>
</organism>
<dbReference type="STRING" id="1182545.A0A072NVI4"/>
<evidence type="ECO:0000256" key="1">
    <source>
        <dbReference type="ARBA" id="ARBA00010088"/>
    </source>
</evidence>
<feature type="chain" id="PRO_5001681125" evidence="4">
    <location>
        <begin position="25"/>
        <end position="569"/>
    </location>
</feature>
<keyword evidence="2" id="KW-0378">Hydrolase</keyword>